<feature type="compositionally biased region" description="Basic and acidic residues" evidence="1">
    <location>
        <begin position="526"/>
        <end position="537"/>
    </location>
</feature>
<sequence>MRNLDDAYLSSKTMIKALVFVILLSLSFRSISAVDFEDEDGLVQWQILTKFNFSSQIRTHPHILLLITVPWFGESRSLMRDLAQVVNSKQKKFGTLKLMFVHRNSDKVLAEALGAKDGIKFLYFRQSLSYKYQGPLRVQNILSSVYHLMSLPPKDIPLKFLTTAEDLKSFTESTDKVLLVMEFCGWTSRLLTKAKNSVTDNGFESIFNIANGTFSPGGKNMQKQIESEQNCGAYSGNLWTGEFSANNMSQFPGSGLPTDGDFCSSEEFHKYETFLVELSVIAKEFFLPPERIRFGLVQERALLSFLGIKYSGPWLAMLHFAGCPSCSKVLGEGDDIRHAIKMQASPVLELEGDANGLDPPIPANKPSIVLFIDRSSESLDVRKKSSEALGVFRELALHHQMNEETTAKSQRTSMGNYQSSLSTLGHPKFDMSPSSQKITELKDKMSVMLLDKGKHITINKAVTDLQGGSLQEILTYLIQHKKEIKISSLAKNAGFQLLSDDFTVKVAEESPADLNVQSNQVSTEVQEEHPEGSDSGHLRQNQTPHMAGGRVEKPENSADGKQKEVKETIVDSTKVLSAGIDSRYNVDHIANTAHSEKIPPNVDHNFPGSVGSFFFSDGGFRLLKALAPSSSIPIVVIIDPLSHKHYLFPEEEVFGYSSLSNFLERFNNGSLVPYKHSETFTRASRESPRPPFVNSNFHAVNSVPRLTTNTFLELVVGNQSDMANSSNAWKKDVLVLFSNTWCGFCQRMELVVREVYSAFKGYSRMLKDKPSLISDNVENTNLKLPLIYLMDCTLNDCSLILNSSLQRDLYPSLLLFPAERKEAVPYGGDITVTQIINFIAEYGSNSERLFGENGFLWNKASQRVKYGNLHKDVTQTSNIKDPSSLTNIYHEVLLKDRAQKIEVKDYEMSPQRYNRPHEIGTDLVAGSILVASEKLVNVHPFDGSKILIVKVNQSTGFQGVIINKHISWDTLGKLDEGLELLKRAPLSLGGPVIIRGMPLVSLSRKLMKYRDQTAEPEIHFLDQWETLDVIKALQAGDRSISDYWFFMGYSSWEWKQLFDEIAEGSWKISNGMEHLEWPESD</sequence>
<dbReference type="PANTHER" id="PTHR31984">
    <property type="entry name" value="TRANSPORTER, PUTATIVE (DUF179)-RELATED"/>
    <property type="match status" value="1"/>
</dbReference>
<protein>
    <recommendedName>
        <fullName evidence="4">Thioredoxin domain-containing protein</fullName>
    </recommendedName>
</protein>
<gene>
    <name evidence="3" type="ORF">DCAR_002567</name>
</gene>
<dbReference type="AlphaFoldDB" id="A0A169WV72"/>
<dbReference type="InterPro" id="IPR036249">
    <property type="entry name" value="Thioredoxin-like_sf"/>
</dbReference>
<evidence type="ECO:0000313" key="3">
    <source>
        <dbReference type="EMBL" id="KZN09911.1"/>
    </source>
</evidence>
<dbReference type="OMA" id="QHYVFPE"/>
<dbReference type="STRING" id="79200.A0A169WV72"/>
<feature type="signal peptide" evidence="2">
    <location>
        <begin position="1"/>
        <end position="33"/>
    </location>
</feature>
<dbReference type="EMBL" id="LNRQ01000001">
    <property type="protein sequence ID" value="KZN09911.1"/>
    <property type="molecule type" value="Genomic_DNA"/>
</dbReference>
<dbReference type="Gramene" id="KZN09911">
    <property type="protein sequence ID" value="KZN09911"/>
    <property type="gene ID" value="DCAR_002567"/>
</dbReference>
<dbReference type="Pfam" id="PF02622">
    <property type="entry name" value="DUF179"/>
    <property type="match status" value="1"/>
</dbReference>
<dbReference type="SUPFAM" id="SSF143456">
    <property type="entry name" value="VC0467-like"/>
    <property type="match status" value="1"/>
</dbReference>
<evidence type="ECO:0000256" key="1">
    <source>
        <dbReference type="SAM" id="MobiDB-lite"/>
    </source>
</evidence>
<accession>A0A169WV72</accession>
<keyword evidence="2" id="KW-0732">Signal</keyword>
<feature type="chain" id="PRO_5007902809" description="Thioredoxin domain-containing protein" evidence="2">
    <location>
        <begin position="34"/>
        <end position="1081"/>
    </location>
</feature>
<proteinExistence type="predicted"/>
<reference evidence="3" key="1">
    <citation type="journal article" date="2016" name="Nat. Genet.">
        <title>A high-quality carrot genome assembly provides new insights into carotenoid accumulation and asterid genome evolution.</title>
        <authorList>
            <person name="Iorizzo M."/>
            <person name="Ellison S."/>
            <person name="Senalik D."/>
            <person name="Zeng P."/>
            <person name="Satapoomin P."/>
            <person name="Huang J."/>
            <person name="Bowman M."/>
            <person name="Iovene M."/>
            <person name="Sanseverino W."/>
            <person name="Cavagnaro P."/>
            <person name="Yildiz M."/>
            <person name="Macko-Podgorni A."/>
            <person name="Moranska E."/>
            <person name="Grzebelus E."/>
            <person name="Grzebelus D."/>
            <person name="Ashrafi H."/>
            <person name="Zheng Z."/>
            <person name="Cheng S."/>
            <person name="Spooner D."/>
            <person name="Van Deynze A."/>
            <person name="Simon P."/>
        </authorList>
    </citation>
    <scope>NUCLEOTIDE SEQUENCE [LARGE SCALE GENOMIC DNA]</scope>
    <source>
        <tissue evidence="3">Leaf</tissue>
    </source>
</reference>
<dbReference type="KEGG" id="dcr:108204684"/>
<name>A0A169WV72_DAUCS</name>
<evidence type="ECO:0008006" key="4">
    <source>
        <dbReference type="Google" id="ProtNLM"/>
    </source>
</evidence>
<organism evidence="3">
    <name type="scientific">Daucus carota subsp. sativus</name>
    <name type="common">Carrot</name>
    <dbReference type="NCBI Taxonomy" id="79200"/>
    <lineage>
        <taxon>Eukaryota</taxon>
        <taxon>Viridiplantae</taxon>
        <taxon>Streptophyta</taxon>
        <taxon>Embryophyta</taxon>
        <taxon>Tracheophyta</taxon>
        <taxon>Spermatophyta</taxon>
        <taxon>Magnoliopsida</taxon>
        <taxon>eudicotyledons</taxon>
        <taxon>Gunneridae</taxon>
        <taxon>Pentapetalae</taxon>
        <taxon>asterids</taxon>
        <taxon>campanulids</taxon>
        <taxon>Apiales</taxon>
        <taxon>Apiaceae</taxon>
        <taxon>Apioideae</taxon>
        <taxon>Scandiceae</taxon>
        <taxon>Daucinae</taxon>
        <taxon>Daucus</taxon>
        <taxon>Daucus sect. Daucus</taxon>
    </lineage>
</organism>
<feature type="compositionally biased region" description="Basic and acidic residues" evidence="1">
    <location>
        <begin position="550"/>
        <end position="565"/>
    </location>
</feature>
<dbReference type="PANTHER" id="PTHR31984:SF12">
    <property type="entry name" value="THIOREDOXIN DOMAIN-CONTAINING PROTEIN"/>
    <property type="match status" value="1"/>
</dbReference>
<dbReference type="Gene3D" id="3.40.30.10">
    <property type="entry name" value="Glutaredoxin"/>
    <property type="match status" value="1"/>
</dbReference>
<dbReference type="OrthoDB" id="1910803at2759"/>
<dbReference type="SUPFAM" id="SSF52833">
    <property type="entry name" value="Thioredoxin-like"/>
    <property type="match status" value="2"/>
</dbReference>
<feature type="compositionally biased region" description="Polar residues" evidence="1">
    <location>
        <begin position="515"/>
        <end position="524"/>
    </location>
</feature>
<feature type="region of interest" description="Disordered" evidence="1">
    <location>
        <begin position="513"/>
        <end position="565"/>
    </location>
</feature>
<dbReference type="InterPro" id="IPR003774">
    <property type="entry name" value="AlgH-like"/>
</dbReference>
<dbReference type="Gene3D" id="3.40.1740.10">
    <property type="entry name" value="VC0467-like"/>
    <property type="match status" value="1"/>
</dbReference>
<evidence type="ECO:0000256" key="2">
    <source>
        <dbReference type="SAM" id="SignalP"/>
    </source>
</evidence>
<comment type="caution">
    <text evidence="3">The sequence shown here is derived from an EMBL/GenBank/DDBJ whole genome shotgun (WGS) entry which is preliminary data.</text>
</comment>